<protein>
    <submittedName>
        <fullName evidence="3">Cell division protein FtsI</fullName>
    </submittedName>
</protein>
<dbReference type="GO" id="GO:0051301">
    <property type="term" value="P:cell division"/>
    <property type="evidence" value="ECO:0007669"/>
    <property type="project" value="UniProtKB-KW"/>
</dbReference>
<reference evidence="4" key="1">
    <citation type="submission" date="2017-09" db="EMBL/GenBank/DDBJ databases">
        <title>Depth-based differentiation of microbial function through sediment-hosted aquifers and enrichment of novel symbionts in the deep terrestrial subsurface.</title>
        <authorList>
            <person name="Probst A.J."/>
            <person name="Ladd B."/>
            <person name="Jarett J.K."/>
            <person name="Geller-Mcgrath D.E."/>
            <person name="Sieber C.M.K."/>
            <person name="Emerson J.B."/>
            <person name="Anantharaman K."/>
            <person name="Thomas B.C."/>
            <person name="Malmstrom R."/>
            <person name="Stieglmeier M."/>
            <person name="Klingl A."/>
            <person name="Woyke T."/>
            <person name="Ryan C.M."/>
            <person name="Banfield J.F."/>
        </authorList>
    </citation>
    <scope>NUCLEOTIDE SEQUENCE [LARGE SCALE GENOMIC DNA]</scope>
</reference>
<evidence type="ECO:0000259" key="2">
    <source>
        <dbReference type="Pfam" id="PF21922"/>
    </source>
</evidence>
<dbReference type="EMBL" id="PFNG01000177">
    <property type="protein sequence ID" value="PIZ37226.1"/>
    <property type="molecule type" value="Genomic_DNA"/>
</dbReference>
<keyword evidence="3" id="KW-0131">Cell cycle</keyword>
<accession>A0A2M7T733</accession>
<dbReference type="PANTHER" id="PTHR30627">
    <property type="entry name" value="PEPTIDOGLYCAN D,D-TRANSPEPTIDASE"/>
    <property type="match status" value="1"/>
</dbReference>
<dbReference type="GO" id="GO:0005886">
    <property type="term" value="C:plasma membrane"/>
    <property type="evidence" value="ECO:0007669"/>
    <property type="project" value="TreeGrafter"/>
</dbReference>
<gene>
    <name evidence="3" type="ORF">COY37_07605</name>
</gene>
<dbReference type="InterPro" id="IPR012338">
    <property type="entry name" value="Beta-lactam/transpept-like"/>
</dbReference>
<dbReference type="InterPro" id="IPR054120">
    <property type="entry name" value="PBPA_dimer"/>
</dbReference>
<organism evidence="3 4">
    <name type="scientific">Candidatus Aquicultor secundus</name>
    <dbReference type="NCBI Taxonomy" id="1973895"/>
    <lineage>
        <taxon>Bacteria</taxon>
        <taxon>Bacillati</taxon>
        <taxon>Actinomycetota</taxon>
        <taxon>Candidatus Aquicultoria</taxon>
        <taxon>Candidatus Aquicultorales</taxon>
        <taxon>Candidatus Aquicultoraceae</taxon>
        <taxon>Candidatus Aquicultor</taxon>
    </lineage>
</organism>
<feature type="domain" description="Penicillin-binding protein transpeptidase" evidence="1">
    <location>
        <begin position="157"/>
        <end position="461"/>
    </location>
</feature>
<dbReference type="InterPro" id="IPR050515">
    <property type="entry name" value="Beta-lactam/transpept"/>
</dbReference>
<dbReference type="GO" id="GO:0071972">
    <property type="term" value="F:peptidoglycan L,D-transpeptidase activity"/>
    <property type="evidence" value="ECO:0007669"/>
    <property type="project" value="TreeGrafter"/>
</dbReference>
<sequence>MVPVNKRIARLGAVFTALFLLLTVNLTYMQFFAADSLTARPENIRPLLNDKRIKRGDIISADEVVLATTKKSADGYKRSYPKAEIAAPITGFYSHKYGRAGLELTFDEYLSGQTKVSSIDDYIKRLLGREAPGNNITLTINIELQRTAMRALGSKKGAIVALNPKTGAVLALASRPSYDPNEVDSHWAELSKNPDGVMLNRALQGRFTPGSSFKIITAAAALQDNVTTVDKIYDASSTVKIYGGKVTNYEGKSYGKLSFAEAFAKSANTVFAQIGKELGGAKLVDMAKSFGFADKIPFDLPTAQSRIPAASQMDDLEVAWAAVGQGRIQATPLTMALAGAAVANNGTIMQPYVVENIREHDGNTVYEHRPSTWQTPMSQTTAETIKSLMEKVVSEGTGKAARIDGVQVAGKTGTAEVGQKKPHAWFVGFAPADNPQVAVAVIIENGGVGGSVAAPIAREIILSALGKQR</sequence>
<dbReference type="Gene3D" id="3.40.710.10">
    <property type="entry name" value="DD-peptidase/beta-lactamase superfamily"/>
    <property type="match status" value="1"/>
</dbReference>
<evidence type="ECO:0000313" key="4">
    <source>
        <dbReference type="Proteomes" id="UP000230956"/>
    </source>
</evidence>
<dbReference type="AlphaFoldDB" id="A0A2M7T733"/>
<dbReference type="PANTHER" id="PTHR30627:SF24">
    <property type="entry name" value="PENICILLIN-BINDING PROTEIN 4B"/>
    <property type="match status" value="1"/>
</dbReference>
<dbReference type="Gene3D" id="3.90.1310.10">
    <property type="entry name" value="Penicillin-binding protein 2a (Domain 2)"/>
    <property type="match status" value="1"/>
</dbReference>
<dbReference type="GO" id="GO:0071555">
    <property type="term" value="P:cell wall organization"/>
    <property type="evidence" value="ECO:0007669"/>
    <property type="project" value="TreeGrafter"/>
</dbReference>
<evidence type="ECO:0000313" key="3">
    <source>
        <dbReference type="EMBL" id="PIZ37226.1"/>
    </source>
</evidence>
<dbReference type="GO" id="GO:0008658">
    <property type="term" value="F:penicillin binding"/>
    <property type="evidence" value="ECO:0007669"/>
    <property type="project" value="InterPro"/>
</dbReference>
<dbReference type="Pfam" id="PF00905">
    <property type="entry name" value="Transpeptidase"/>
    <property type="match status" value="1"/>
</dbReference>
<evidence type="ECO:0000259" key="1">
    <source>
        <dbReference type="Pfam" id="PF00905"/>
    </source>
</evidence>
<proteinExistence type="predicted"/>
<dbReference type="InterPro" id="IPR001460">
    <property type="entry name" value="PCN-bd_Tpept"/>
</dbReference>
<comment type="caution">
    <text evidence="3">The sequence shown here is derived from an EMBL/GenBank/DDBJ whole genome shotgun (WGS) entry which is preliminary data.</text>
</comment>
<name>A0A2M7T733_9ACTN</name>
<feature type="domain" description="Penicillin binding protein A dimerisation" evidence="2">
    <location>
        <begin position="55"/>
        <end position="136"/>
    </location>
</feature>
<dbReference type="SUPFAM" id="SSF56601">
    <property type="entry name" value="beta-lactamase/transpeptidase-like"/>
    <property type="match status" value="1"/>
</dbReference>
<keyword evidence="3" id="KW-0132">Cell division</keyword>
<dbReference type="Proteomes" id="UP000230956">
    <property type="component" value="Unassembled WGS sequence"/>
</dbReference>
<dbReference type="Pfam" id="PF21922">
    <property type="entry name" value="PBP_dimer_2"/>
    <property type="match status" value="1"/>
</dbReference>